<keyword evidence="7" id="KW-0349">Heme</keyword>
<dbReference type="SUPFAM" id="SSF48264">
    <property type="entry name" value="Cytochrome P450"/>
    <property type="match status" value="1"/>
</dbReference>
<feature type="signal peptide" evidence="8">
    <location>
        <begin position="1"/>
        <end position="18"/>
    </location>
</feature>
<keyword evidence="7" id="KW-0560">Oxidoreductase</keyword>
<evidence type="ECO:0000256" key="2">
    <source>
        <dbReference type="ARBA" id="ARBA00010617"/>
    </source>
</evidence>
<evidence type="ECO:0000256" key="8">
    <source>
        <dbReference type="SAM" id="SignalP"/>
    </source>
</evidence>
<evidence type="ECO:0008006" key="11">
    <source>
        <dbReference type="Google" id="ProtNLM"/>
    </source>
</evidence>
<dbReference type="GO" id="GO:0016020">
    <property type="term" value="C:membrane"/>
    <property type="evidence" value="ECO:0007669"/>
    <property type="project" value="UniProtKB-SubCell"/>
</dbReference>
<keyword evidence="8" id="KW-0732">Signal</keyword>
<sequence>MELMTLLLSLSLVVVSLALAIFAFKPRQSDTKNLPPGSMGWPIMGETLEFLFGKPEKFVFDRMNKYSPNIFKTNILGEKTVVICGPEGHKFLFSNEQKLFTAFRPHSTQKLSRSYQATAAPINFIYQLMLMNSFNVKTEQLEVSASKKSGELLDWDDLQKMKYSWNVVYEVMRLTPPLQGTYREALEDFSYAGYTIPKGWKLYWTVSTTNKSPKYFKDPEKFDPSRYEEGTGPAAYVFVPFGGGPRMCPGKEYARLAILTFIHNVVKRFKWEVLLPNEKIIGDMMPTPEKGLPVRLQCH</sequence>
<dbReference type="InterPro" id="IPR036396">
    <property type="entry name" value="Cyt_P450_sf"/>
</dbReference>
<dbReference type="AlphaFoldDB" id="A0AAP0N830"/>
<dbReference type="GO" id="GO:0016125">
    <property type="term" value="P:sterol metabolic process"/>
    <property type="evidence" value="ECO:0007669"/>
    <property type="project" value="TreeGrafter"/>
</dbReference>
<dbReference type="GO" id="GO:0004497">
    <property type="term" value="F:monooxygenase activity"/>
    <property type="evidence" value="ECO:0007669"/>
    <property type="project" value="UniProtKB-KW"/>
</dbReference>
<feature type="chain" id="PRO_5042994120" description="Cytochrome P450" evidence="8">
    <location>
        <begin position="19"/>
        <end position="299"/>
    </location>
</feature>
<dbReference type="PANTHER" id="PTHR24286">
    <property type="entry name" value="CYTOCHROME P450 26"/>
    <property type="match status" value="1"/>
</dbReference>
<dbReference type="PRINTS" id="PR00359">
    <property type="entry name" value="BP450"/>
</dbReference>
<protein>
    <recommendedName>
        <fullName evidence="11">Cytochrome P450</fullName>
    </recommendedName>
</protein>
<dbReference type="GO" id="GO:0005506">
    <property type="term" value="F:iron ion binding"/>
    <property type="evidence" value="ECO:0007669"/>
    <property type="project" value="InterPro"/>
</dbReference>
<comment type="subcellular location">
    <subcellularLocation>
        <location evidence="1">Membrane</location>
        <topology evidence="1">Single-pass membrane protein</topology>
    </subcellularLocation>
</comment>
<keyword evidence="10" id="KW-1185">Reference proteome</keyword>
<accession>A0AAP0N830</accession>
<dbReference type="InterPro" id="IPR002397">
    <property type="entry name" value="Cyt_P450_B"/>
</dbReference>
<evidence type="ECO:0000313" key="10">
    <source>
        <dbReference type="Proteomes" id="UP001415857"/>
    </source>
</evidence>
<comment type="similarity">
    <text evidence="2 7">Belongs to the cytochrome P450 family.</text>
</comment>
<evidence type="ECO:0000256" key="5">
    <source>
        <dbReference type="ARBA" id="ARBA00022989"/>
    </source>
</evidence>
<organism evidence="9 10">
    <name type="scientific">Liquidambar formosana</name>
    <name type="common">Formosan gum</name>
    <dbReference type="NCBI Taxonomy" id="63359"/>
    <lineage>
        <taxon>Eukaryota</taxon>
        <taxon>Viridiplantae</taxon>
        <taxon>Streptophyta</taxon>
        <taxon>Embryophyta</taxon>
        <taxon>Tracheophyta</taxon>
        <taxon>Spermatophyta</taxon>
        <taxon>Magnoliopsida</taxon>
        <taxon>eudicotyledons</taxon>
        <taxon>Gunneridae</taxon>
        <taxon>Pentapetalae</taxon>
        <taxon>Saxifragales</taxon>
        <taxon>Altingiaceae</taxon>
        <taxon>Liquidambar</taxon>
    </lineage>
</organism>
<evidence type="ECO:0000256" key="3">
    <source>
        <dbReference type="ARBA" id="ARBA00022692"/>
    </source>
</evidence>
<dbReference type="InterPro" id="IPR017972">
    <property type="entry name" value="Cyt_P450_CS"/>
</dbReference>
<evidence type="ECO:0000313" key="9">
    <source>
        <dbReference type="EMBL" id="KAK9268293.1"/>
    </source>
</evidence>
<evidence type="ECO:0000256" key="1">
    <source>
        <dbReference type="ARBA" id="ARBA00004167"/>
    </source>
</evidence>
<dbReference type="PANTHER" id="PTHR24286:SF88">
    <property type="entry name" value="BETA-AMYRIN 28-OXIDASE-LIKE"/>
    <property type="match status" value="1"/>
</dbReference>
<dbReference type="Proteomes" id="UP001415857">
    <property type="component" value="Unassembled WGS sequence"/>
</dbReference>
<name>A0AAP0N830_LIQFO</name>
<evidence type="ECO:0000256" key="6">
    <source>
        <dbReference type="ARBA" id="ARBA00023004"/>
    </source>
</evidence>
<dbReference type="InterPro" id="IPR001128">
    <property type="entry name" value="Cyt_P450"/>
</dbReference>
<proteinExistence type="inferred from homology"/>
<gene>
    <name evidence="9" type="ORF">L1049_010736</name>
</gene>
<dbReference type="PROSITE" id="PS00086">
    <property type="entry name" value="CYTOCHROME_P450"/>
    <property type="match status" value="1"/>
</dbReference>
<dbReference type="EMBL" id="JBBPBK010000016">
    <property type="protein sequence ID" value="KAK9268293.1"/>
    <property type="molecule type" value="Genomic_DNA"/>
</dbReference>
<keyword evidence="7" id="KW-0503">Monooxygenase</keyword>
<keyword evidence="5" id="KW-1133">Transmembrane helix</keyword>
<dbReference type="Pfam" id="PF00067">
    <property type="entry name" value="p450"/>
    <property type="match status" value="1"/>
</dbReference>
<keyword evidence="3" id="KW-0812">Transmembrane</keyword>
<dbReference type="GO" id="GO:0016705">
    <property type="term" value="F:oxidoreductase activity, acting on paired donors, with incorporation or reduction of molecular oxygen"/>
    <property type="evidence" value="ECO:0007669"/>
    <property type="project" value="InterPro"/>
</dbReference>
<comment type="caution">
    <text evidence="9">The sequence shown here is derived from an EMBL/GenBank/DDBJ whole genome shotgun (WGS) entry which is preliminary data.</text>
</comment>
<dbReference type="GO" id="GO:0020037">
    <property type="term" value="F:heme binding"/>
    <property type="evidence" value="ECO:0007669"/>
    <property type="project" value="InterPro"/>
</dbReference>
<evidence type="ECO:0000256" key="7">
    <source>
        <dbReference type="RuleBase" id="RU000461"/>
    </source>
</evidence>
<keyword evidence="5" id="KW-0472">Membrane</keyword>
<keyword evidence="6 7" id="KW-0408">Iron</keyword>
<reference evidence="9 10" key="1">
    <citation type="journal article" date="2024" name="Plant J.">
        <title>Genome sequences and population genomics reveal climatic adaptation and genomic divergence between two closely related sweetgum species.</title>
        <authorList>
            <person name="Xu W.Q."/>
            <person name="Ren C.Q."/>
            <person name="Zhang X.Y."/>
            <person name="Comes H.P."/>
            <person name="Liu X.H."/>
            <person name="Li Y.G."/>
            <person name="Kettle C.J."/>
            <person name="Jalonen R."/>
            <person name="Gaisberger H."/>
            <person name="Ma Y.Z."/>
            <person name="Qiu Y.X."/>
        </authorList>
    </citation>
    <scope>NUCLEOTIDE SEQUENCE [LARGE SCALE GENOMIC DNA]</scope>
    <source>
        <strain evidence="9">Hangzhou</strain>
    </source>
</reference>
<keyword evidence="4 7" id="KW-0479">Metal-binding</keyword>
<evidence type="ECO:0000256" key="4">
    <source>
        <dbReference type="ARBA" id="ARBA00022723"/>
    </source>
</evidence>
<dbReference type="Gene3D" id="1.10.630.10">
    <property type="entry name" value="Cytochrome P450"/>
    <property type="match status" value="2"/>
</dbReference>